<dbReference type="Pfam" id="PF02770">
    <property type="entry name" value="Acyl-CoA_dh_M"/>
    <property type="match status" value="1"/>
</dbReference>
<evidence type="ECO:0000256" key="4">
    <source>
        <dbReference type="ARBA" id="ARBA00022827"/>
    </source>
</evidence>
<dbReference type="Proteomes" id="UP000192366">
    <property type="component" value="Unassembled WGS sequence"/>
</dbReference>
<accession>A0A1W9YWI6</accession>
<protein>
    <submittedName>
        <fullName evidence="11">Acyl-CoA dehydrogenase</fullName>
    </submittedName>
</protein>
<evidence type="ECO:0000256" key="3">
    <source>
        <dbReference type="ARBA" id="ARBA00022630"/>
    </source>
</evidence>
<dbReference type="Pfam" id="PF02771">
    <property type="entry name" value="Acyl-CoA_dh_N"/>
    <property type="match status" value="1"/>
</dbReference>
<comment type="cofactor">
    <cofactor evidence="1 7">
        <name>FAD</name>
        <dbReference type="ChEBI" id="CHEBI:57692"/>
    </cofactor>
</comment>
<dbReference type="PANTHER" id="PTHR43884:SF12">
    <property type="entry name" value="ISOVALERYL-COA DEHYDROGENASE, MITOCHONDRIAL-RELATED"/>
    <property type="match status" value="1"/>
</dbReference>
<dbReference type="Pfam" id="PF00441">
    <property type="entry name" value="Acyl-CoA_dh_1"/>
    <property type="match status" value="1"/>
</dbReference>
<dbReference type="GO" id="GO:0003995">
    <property type="term" value="F:acyl-CoA dehydrogenase activity"/>
    <property type="evidence" value="ECO:0007669"/>
    <property type="project" value="InterPro"/>
</dbReference>
<dbReference type="STRING" id="564198.BST17_14190"/>
<evidence type="ECO:0000256" key="6">
    <source>
        <dbReference type="ARBA" id="ARBA00052546"/>
    </source>
</evidence>
<dbReference type="FunFam" id="1.20.140.10:FF:000001">
    <property type="entry name" value="Acyl-CoA dehydrogenase"/>
    <property type="match status" value="1"/>
</dbReference>
<dbReference type="SUPFAM" id="SSF47203">
    <property type="entry name" value="Acyl-CoA dehydrogenase C-terminal domain-like"/>
    <property type="match status" value="1"/>
</dbReference>
<dbReference type="PROSITE" id="PS00073">
    <property type="entry name" value="ACYL_COA_DH_2"/>
    <property type="match status" value="1"/>
</dbReference>
<dbReference type="InterPro" id="IPR006089">
    <property type="entry name" value="Acyl-CoA_DH_CS"/>
</dbReference>
<reference evidence="11 12" key="1">
    <citation type="submission" date="2017-02" db="EMBL/GenBank/DDBJ databases">
        <title>The new phylogeny of genus Mycobacterium.</title>
        <authorList>
            <person name="Tortoli E."/>
            <person name="Trovato A."/>
            <person name="Cirillo D.M."/>
        </authorList>
    </citation>
    <scope>NUCLEOTIDE SEQUENCE [LARGE SCALE GENOMIC DNA]</scope>
    <source>
        <strain evidence="11 12">DSM 45578</strain>
    </source>
</reference>
<dbReference type="InterPro" id="IPR009075">
    <property type="entry name" value="AcylCo_DH/oxidase_C"/>
</dbReference>
<evidence type="ECO:0000256" key="7">
    <source>
        <dbReference type="RuleBase" id="RU362125"/>
    </source>
</evidence>
<dbReference type="Gene3D" id="1.20.140.10">
    <property type="entry name" value="Butyryl-CoA Dehydrogenase, subunit A, domain 3"/>
    <property type="match status" value="1"/>
</dbReference>
<evidence type="ECO:0000259" key="9">
    <source>
        <dbReference type="Pfam" id="PF02770"/>
    </source>
</evidence>
<keyword evidence="12" id="KW-1185">Reference proteome</keyword>
<feature type="domain" description="Acyl-CoA oxidase/dehydrogenase middle" evidence="9">
    <location>
        <begin position="123"/>
        <end position="217"/>
    </location>
</feature>
<gene>
    <name evidence="11" type="ORF">BST17_14190</name>
</gene>
<dbReference type="RefSeq" id="WP_083059090.1">
    <property type="nucleotide sequence ID" value="NZ_JACKVM010000008.1"/>
</dbReference>
<dbReference type="PANTHER" id="PTHR43884">
    <property type="entry name" value="ACYL-COA DEHYDROGENASE"/>
    <property type="match status" value="1"/>
</dbReference>
<comment type="catalytic activity">
    <reaction evidence="6">
        <text>a 2,3-saturated acyl-CoA + A = a 2,3-dehydroacyl-CoA + AH2</text>
        <dbReference type="Rhea" id="RHEA:48608"/>
        <dbReference type="ChEBI" id="CHEBI:13193"/>
        <dbReference type="ChEBI" id="CHEBI:17499"/>
        <dbReference type="ChEBI" id="CHEBI:60015"/>
        <dbReference type="ChEBI" id="CHEBI:65111"/>
    </reaction>
</comment>
<feature type="domain" description="Acyl-CoA dehydrogenase/oxidase C-terminal" evidence="8">
    <location>
        <begin position="229"/>
        <end position="377"/>
    </location>
</feature>
<keyword evidence="4 7" id="KW-0274">FAD</keyword>
<dbReference type="InterPro" id="IPR046373">
    <property type="entry name" value="Acyl-CoA_Oxase/DH_mid-dom_sf"/>
</dbReference>
<evidence type="ECO:0000256" key="1">
    <source>
        <dbReference type="ARBA" id="ARBA00001974"/>
    </source>
</evidence>
<evidence type="ECO:0000256" key="5">
    <source>
        <dbReference type="ARBA" id="ARBA00023002"/>
    </source>
</evidence>
<keyword evidence="3 7" id="KW-0285">Flavoprotein</keyword>
<evidence type="ECO:0000313" key="12">
    <source>
        <dbReference type="Proteomes" id="UP000192366"/>
    </source>
</evidence>
<keyword evidence="5 7" id="KW-0560">Oxidoreductase</keyword>
<sequence length="379" mass="41508">MRRSIFEAEHDQFREMVRAFLIKEAVPHSEAWETAGIVDRDFWKAAASQGLVGFAASEAHGGAGQADFRFNVVLDEEVVRTGTVGDGFSLTNDIVLPYFLELSDEEQADRWIPGIVDGSSAIAIAMSEPGTGSDLRAMTTTARRDGDSWLLTGAKTFITNGLQADLVIVCARIPDSDGGGFGLFVVEGGQDGFERGRKLEKIGRKAQDTAELFFHDVRVADANVLGEPGKGLRYMMANLSQERLSMAITAVASAEHALSIALEYSKERKAFGQAIGSFQANRFTLAELSTKVQIARVYLDHCVRSHCAGELSAADAAGAKFWTTELEFEALDTCLQLHGGYGYIEEYEVARRWRDCRVQRIYGGTNEIMREIVGRSLGL</sequence>
<dbReference type="Gene3D" id="1.10.540.10">
    <property type="entry name" value="Acyl-CoA dehydrogenase/oxidase, N-terminal domain"/>
    <property type="match status" value="1"/>
</dbReference>
<dbReference type="InterPro" id="IPR006091">
    <property type="entry name" value="Acyl-CoA_Oxase/DH_mid-dom"/>
</dbReference>
<dbReference type="EMBL" id="MVHJ01000010">
    <property type="protein sequence ID" value="ORA04428.1"/>
    <property type="molecule type" value="Genomic_DNA"/>
</dbReference>
<proteinExistence type="inferred from homology"/>
<dbReference type="InterPro" id="IPR013786">
    <property type="entry name" value="AcylCoA_DH/ox_N"/>
</dbReference>
<organism evidence="11 12">
    <name type="scientific">Mycolicibacterium bacteremicum</name>
    <name type="common">Mycobacterium bacteremicum</name>
    <dbReference type="NCBI Taxonomy" id="564198"/>
    <lineage>
        <taxon>Bacteria</taxon>
        <taxon>Bacillati</taxon>
        <taxon>Actinomycetota</taxon>
        <taxon>Actinomycetes</taxon>
        <taxon>Mycobacteriales</taxon>
        <taxon>Mycobacteriaceae</taxon>
        <taxon>Mycolicibacterium</taxon>
    </lineage>
</organism>
<evidence type="ECO:0000313" key="11">
    <source>
        <dbReference type="EMBL" id="ORA04428.1"/>
    </source>
</evidence>
<dbReference type="OrthoDB" id="8876745at2"/>
<comment type="similarity">
    <text evidence="2 7">Belongs to the acyl-CoA dehydrogenase family.</text>
</comment>
<dbReference type="AlphaFoldDB" id="A0A1W9YWI6"/>
<name>A0A1W9YWI6_MYCBA</name>
<evidence type="ECO:0000256" key="2">
    <source>
        <dbReference type="ARBA" id="ARBA00009347"/>
    </source>
</evidence>
<dbReference type="GO" id="GO:0050660">
    <property type="term" value="F:flavin adenine dinucleotide binding"/>
    <property type="evidence" value="ECO:0007669"/>
    <property type="project" value="InterPro"/>
</dbReference>
<dbReference type="InterPro" id="IPR036250">
    <property type="entry name" value="AcylCo_DH-like_C"/>
</dbReference>
<dbReference type="Gene3D" id="2.40.110.10">
    <property type="entry name" value="Butyryl-CoA Dehydrogenase, subunit A, domain 2"/>
    <property type="match status" value="1"/>
</dbReference>
<dbReference type="SUPFAM" id="SSF56645">
    <property type="entry name" value="Acyl-CoA dehydrogenase NM domain-like"/>
    <property type="match status" value="1"/>
</dbReference>
<dbReference type="InterPro" id="IPR037069">
    <property type="entry name" value="AcylCoA_DH/ox_N_sf"/>
</dbReference>
<dbReference type="FunFam" id="2.40.110.10:FF:000002">
    <property type="entry name" value="Acyl-CoA dehydrogenase fadE12"/>
    <property type="match status" value="1"/>
</dbReference>
<dbReference type="InterPro" id="IPR009100">
    <property type="entry name" value="AcylCoA_DH/oxidase_NM_dom_sf"/>
</dbReference>
<comment type="caution">
    <text evidence="11">The sequence shown here is derived from an EMBL/GenBank/DDBJ whole genome shotgun (WGS) entry which is preliminary data.</text>
</comment>
<evidence type="ECO:0000259" key="8">
    <source>
        <dbReference type="Pfam" id="PF00441"/>
    </source>
</evidence>
<feature type="domain" description="Acyl-CoA dehydrogenase/oxidase N-terminal" evidence="10">
    <location>
        <begin position="8"/>
        <end position="118"/>
    </location>
</feature>
<evidence type="ECO:0000259" key="10">
    <source>
        <dbReference type="Pfam" id="PF02771"/>
    </source>
</evidence>